<dbReference type="OrthoDB" id="3326914at2759"/>
<sequence>MTVDKREKSLKSQRVAILSTLFTIPLCQVASNAVRKQRSLKKYRRHATRRDPLNYYKSQQSHKDLPAHSGHTRSRMAKPSSLSHLTLERILDLHWKLPGDSVPYVHDKLVPLVRHCSHLGYALSHINGPHIPETWKVFQTVDWAYCGQQLASSDSSCPRIISDSEDDMPSPSKSTSNSSRAFSSKGSSSASAEYQVCPQRTGETDSATECKPISHSDPMSIVFRKDTALDLRTRLQWNFLATMKPSRTQWRRQIPERALRRDRRRHTGFWDLNQSARNQDLWPQVASPPILSFNNVDASLLLLPSAHEQSWSCIIGRRLVDLIQTEAFPAHYQHATQWPPRISAVGQPPIIDYICRATPEAMGWQEDMCPVLFVAQSCPSRVRNWPFDSRPDTSKIAAAFQPMISLFILYYLDTRITVDDPIPRWMILFGATYSESEVQIWAHYPWLLVKSGEEGREEEWCALSRKSQSYDFEVWRGHPTERGVLLGGLNRIQGHCKYVMHQLKAWEGYDRACKLLGL</sequence>
<dbReference type="AlphaFoldDB" id="A0A0C3B8C9"/>
<reference evidence="2 3" key="1">
    <citation type="submission" date="2014-04" db="EMBL/GenBank/DDBJ databases">
        <authorList>
            <consortium name="DOE Joint Genome Institute"/>
            <person name="Kuo A."/>
            <person name="Zuccaro A."/>
            <person name="Kohler A."/>
            <person name="Nagy L.G."/>
            <person name="Floudas D."/>
            <person name="Copeland A."/>
            <person name="Barry K.W."/>
            <person name="Cichocki N."/>
            <person name="Veneault-Fourrey C."/>
            <person name="LaButti K."/>
            <person name="Lindquist E.A."/>
            <person name="Lipzen A."/>
            <person name="Lundell T."/>
            <person name="Morin E."/>
            <person name="Murat C."/>
            <person name="Sun H."/>
            <person name="Tunlid A."/>
            <person name="Henrissat B."/>
            <person name="Grigoriev I.V."/>
            <person name="Hibbett D.S."/>
            <person name="Martin F."/>
            <person name="Nordberg H.P."/>
            <person name="Cantor M.N."/>
            <person name="Hua S.X."/>
        </authorList>
    </citation>
    <scope>NUCLEOTIDE SEQUENCE [LARGE SCALE GENOMIC DNA]</scope>
    <source>
        <strain evidence="2 3">MAFF 305830</strain>
    </source>
</reference>
<proteinExistence type="predicted"/>
<feature type="region of interest" description="Disordered" evidence="1">
    <location>
        <begin position="57"/>
        <end position="79"/>
    </location>
</feature>
<reference evidence="3" key="2">
    <citation type="submission" date="2015-01" db="EMBL/GenBank/DDBJ databases">
        <title>Evolutionary Origins and Diversification of the Mycorrhizal Mutualists.</title>
        <authorList>
            <consortium name="DOE Joint Genome Institute"/>
            <consortium name="Mycorrhizal Genomics Consortium"/>
            <person name="Kohler A."/>
            <person name="Kuo A."/>
            <person name="Nagy L.G."/>
            <person name="Floudas D."/>
            <person name="Copeland A."/>
            <person name="Barry K.W."/>
            <person name="Cichocki N."/>
            <person name="Veneault-Fourrey C."/>
            <person name="LaButti K."/>
            <person name="Lindquist E.A."/>
            <person name="Lipzen A."/>
            <person name="Lundell T."/>
            <person name="Morin E."/>
            <person name="Murat C."/>
            <person name="Riley R."/>
            <person name="Ohm R."/>
            <person name="Sun H."/>
            <person name="Tunlid A."/>
            <person name="Henrissat B."/>
            <person name="Grigoriev I.V."/>
            <person name="Hibbett D.S."/>
            <person name="Martin F."/>
        </authorList>
    </citation>
    <scope>NUCLEOTIDE SEQUENCE [LARGE SCALE GENOMIC DNA]</scope>
    <source>
        <strain evidence="3">MAFF 305830</strain>
    </source>
</reference>
<name>A0A0C3B8C9_SERVB</name>
<organism evidence="2 3">
    <name type="scientific">Serendipita vermifera MAFF 305830</name>
    <dbReference type="NCBI Taxonomy" id="933852"/>
    <lineage>
        <taxon>Eukaryota</taxon>
        <taxon>Fungi</taxon>
        <taxon>Dikarya</taxon>
        <taxon>Basidiomycota</taxon>
        <taxon>Agaricomycotina</taxon>
        <taxon>Agaricomycetes</taxon>
        <taxon>Sebacinales</taxon>
        <taxon>Serendipitaceae</taxon>
        <taxon>Serendipita</taxon>
    </lineage>
</organism>
<accession>A0A0C3B8C9</accession>
<evidence type="ECO:0000256" key="1">
    <source>
        <dbReference type="SAM" id="MobiDB-lite"/>
    </source>
</evidence>
<evidence type="ECO:0000313" key="2">
    <source>
        <dbReference type="EMBL" id="KIM27706.1"/>
    </source>
</evidence>
<gene>
    <name evidence="2" type="ORF">M408DRAFT_24354</name>
</gene>
<keyword evidence="3" id="KW-1185">Reference proteome</keyword>
<feature type="region of interest" description="Disordered" evidence="1">
    <location>
        <begin position="153"/>
        <end position="212"/>
    </location>
</feature>
<protein>
    <submittedName>
        <fullName evidence="2">Uncharacterized protein</fullName>
    </submittedName>
</protein>
<dbReference type="Proteomes" id="UP000054097">
    <property type="component" value="Unassembled WGS sequence"/>
</dbReference>
<evidence type="ECO:0000313" key="3">
    <source>
        <dbReference type="Proteomes" id="UP000054097"/>
    </source>
</evidence>
<dbReference type="HOGENOM" id="CLU_534372_0_0_1"/>
<feature type="compositionally biased region" description="Low complexity" evidence="1">
    <location>
        <begin position="170"/>
        <end position="192"/>
    </location>
</feature>
<dbReference type="EMBL" id="KN824297">
    <property type="protein sequence ID" value="KIM27706.1"/>
    <property type="molecule type" value="Genomic_DNA"/>
</dbReference>